<dbReference type="PANTHER" id="PTHR23513">
    <property type="entry name" value="INTEGRAL MEMBRANE EFFLUX PROTEIN-RELATED"/>
    <property type="match status" value="1"/>
</dbReference>
<feature type="domain" description="Major facilitator superfamily (MFS) profile" evidence="7">
    <location>
        <begin position="233"/>
        <end position="429"/>
    </location>
</feature>
<dbReference type="PANTHER" id="PTHR23513:SF6">
    <property type="entry name" value="MAJOR FACILITATOR SUPERFAMILY ASSOCIATED DOMAIN-CONTAINING PROTEIN"/>
    <property type="match status" value="1"/>
</dbReference>
<evidence type="ECO:0000259" key="7">
    <source>
        <dbReference type="PROSITE" id="PS50850"/>
    </source>
</evidence>
<comment type="caution">
    <text evidence="8">The sequence shown here is derived from an EMBL/GenBank/DDBJ whole genome shotgun (WGS) entry which is preliminary data.</text>
</comment>
<dbReference type="GO" id="GO:0005886">
    <property type="term" value="C:plasma membrane"/>
    <property type="evidence" value="ECO:0007669"/>
    <property type="project" value="UniProtKB-SubCell"/>
</dbReference>
<feature type="transmembrane region" description="Helical" evidence="6">
    <location>
        <begin position="231"/>
        <end position="254"/>
    </location>
</feature>
<protein>
    <submittedName>
        <fullName evidence="8">MFS transporter</fullName>
    </submittedName>
</protein>
<dbReference type="InterPro" id="IPR036259">
    <property type="entry name" value="MFS_trans_sf"/>
</dbReference>
<dbReference type="Gene3D" id="1.20.1250.20">
    <property type="entry name" value="MFS general substrate transporter like domains"/>
    <property type="match status" value="1"/>
</dbReference>
<feature type="transmembrane region" description="Helical" evidence="6">
    <location>
        <begin position="393"/>
        <end position="412"/>
    </location>
</feature>
<feature type="transmembrane region" description="Helical" evidence="6">
    <location>
        <begin position="127"/>
        <end position="152"/>
    </location>
</feature>
<feature type="transmembrane region" description="Helical" evidence="6">
    <location>
        <begin position="12"/>
        <end position="31"/>
    </location>
</feature>
<evidence type="ECO:0000256" key="1">
    <source>
        <dbReference type="ARBA" id="ARBA00004651"/>
    </source>
</evidence>
<dbReference type="SUPFAM" id="SSF103473">
    <property type="entry name" value="MFS general substrate transporter"/>
    <property type="match status" value="1"/>
</dbReference>
<organism evidence="8 9">
    <name type="scientific">Halalkalicoccus tibetensis</name>
    <dbReference type="NCBI Taxonomy" id="175632"/>
    <lineage>
        <taxon>Archaea</taxon>
        <taxon>Methanobacteriati</taxon>
        <taxon>Methanobacteriota</taxon>
        <taxon>Stenosarchaea group</taxon>
        <taxon>Halobacteria</taxon>
        <taxon>Halobacteriales</taxon>
        <taxon>Halococcaceae</taxon>
        <taxon>Halalkalicoccus</taxon>
    </lineage>
</organism>
<proteinExistence type="predicted"/>
<dbReference type="EMBL" id="JBHSXQ010000005">
    <property type="protein sequence ID" value="MFC6906722.1"/>
    <property type="molecule type" value="Genomic_DNA"/>
</dbReference>
<evidence type="ECO:0000256" key="5">
    <source>
        <dbReference type="ARBA" id="ARBA00023136"/>
    </source>
</evidence>
<sequence>MWLVYSLTSDPLYTGVAGFMTMVPQAFQFLAGPLVDQWSIRRILVGTQLIQAAVVSLIPIAHIFGFLTVELVLVVMSILSALNQLVYPAQTTALPRILDDEELVAANSAFSVAYQGFDMVANGIGGVLIGLFGAVALFALDAVTFGIAAVVFATVSIPPTNTVTDDKRPADELTGADKLADASTRPLAGDDSRVANDSTALVTDGDGDCIESEDTNSYVARMREGVAVIRGTFLVPLLAGAVIANFSVGMILAATPPYADSLTVPEALNLIGAAGAYGILMASIAAGGFVGAIATNIVADRRLGRSMVVGYTLAGILWSSGLLANWLPLTALLFVLAYIPIGALAVQVAAVVQSAPPAEMVGRVSSVHGSASASMVPIGSLAGGIVAGWLSPQVAMTALGVAAFSLALYVLVNPDLREMPAPDRMTIDL</sequence>
<dbReference type="Pfam" id="PF07690">
    <property type="entry name" value="MFS_1"/>
    <property type="match status" value="1"/>
</dbReference>
<feature type="transmembrane region" description="Helical" evidence="6">
    <location>
        <begin position="274"/>
        <end position="299"/>
    </location>
</feature>
<keyword evidence="2" id="KW-1003">Cell membrane</keyword>
<feature type="transmembrane region" description="Helical" evidence="6">
    <location>
        <begin position="308"/>
        <end position="327"/>
    </location>
</feature>
<feature type="transmembrane region" description="Helical" evidence="6">
    <location>
        <begin position="364"/>
        <end position="387"/>
    </location>
</feature>
<dbReference type="InterPro" id="IPR020846">
    <property type="entry name" value="MFS_dom"/>
</dbReference>
<dbReference type="RefSeq" id="WP_340605304.1">
    <property type="nucleotide sequence ID" value="NZ_JBBMXV010000005.1"/>
</dbReference>
<feature type="transmembrane region" description="Helical" evidence="6">
    <location>
        <begin position="333"/>
        <end position="352"/>
    </location>
</feature>
<keyword evidence="4 6" id="KW-1133">Transmembrane helix</keyword>
<comment type="subcellular location">
    <subcellularLocation>
        <location evidence="1">Cell membrane</location>
        <topology evidence="1">Multi-pass membrane protein</topology>
    </subcellularLocation>
</comment>
<evidence type="ECO:0000313" key="9">
    <source>
        <dbReference type="Proteomes" id="UP001596312"/>
    </source>
</evidence>
<gene>
    <name evidence="8" type="ORF">ACFQGH_16130</name>
</gene>
<keyword evidence="3 6" id="KW-0812">Transmembrane</keyword>
<keyword evidence="5 6" id="KW-0472">Membrane</keyword>
<evidence type="ECO:0000313" key="8">
    <source>
        <dbReference type="EMBL" id="MFC6906722.1"/>
    </source>
</evidence>
<dbReference type="Proteomes" id="UP001596312">
    <property type="component" value="Unassembled WGS sequence"/>
</dbReference>
<dbReference type="AlphaFoldDB" id="A0ABD5V5F0"/>
<evidence type="ECO:0000256" key="4">
    <source>
        <dbReference type="ARBA" id="ARBA00022989"/>
    </source>
</evidence>
<dbReference type="CDD" id="cd06173">
    <property type="entry name" value="MFS_MefA_like"/>
    <property type="match status" value="1"/>
</dbReference>
<evidence type="ECO:0000256" key="3">
    <source>
        <dbReference type="ARBA" id="ARBA00022692"/>
    </source>
</evidence>
<dbReference type="InterPro" id="IPR011701">
    <property type="entry name" value="MFS"/>
</dbReference>
<reference evidence="8 9" key="1">
    <citation type="journal article" date="2019" name="Int. J. Syst. Evol. Microbiol.">
        <title>The Global Catalogue of Microorganisms (GCM) 10K type strain sequencing project: providing services to taxonomists for standard genome sequencing and annotation.</title>
        <authorList>
            <consortium name="The Broad Institute Genomics Platform"/>
            <consortium name="The Broad Institute Genome Sequencing Center for Infectious Disease"/>
            <person name="Wu L."/>
            <person name="Ma J."/>
        </authorList>
    </citation>
    <scope>NUCLEOTIDE SEQUENCE [LARGE SCALE GENOMIC DNA]</scope>
    <source>
        <strain evidence="8 9">CGMCC 1.3240</strain>
    </source>
</reference>
<evidence type="ECO:0000256" key="6">
    <source>
        <dbReference type="SAM" id="Phobius"/>
    </source>
</evidence>
<keyword evidence="9" id="KW-1185">Reference proteome</keyword>
<feature type="transmembrane region" description="Helical" evidence="6">
    <location>
        <begin position="52"/>
        <end position="79"/>
    </location>
</feature>
<dbReference type="PROSITE" id="PS50850">
    <property type="entry name" value="MFS"/>
    <property type="match status" value="1"/>
</dbReference>
<name>A0ABD5V5F0_9EURY</name>
<accession>A0ABD5V5F0</accession>
<evidence type="ECO:0000256" key="2">
    <source>
        <dbReference type="ARBA" id="ARBA00022475"/>
    </source>
</evidence>